<dbReference type="Proteomes" id="UP001556367">
    <property type="component" value="Unassembled WGS sequence"/>
</dbReference>
<organism evidence="1 2">
    <name type="scientific">Hohenbuehelia grisea</name>
    <dbReference type="NCBI Taxonomy" id="104357"/>
    <lineage>
        <taxon>Eukaryota</taxon>
        <taxon>Fungi</taxon>
        <taxon>Dikarya</taxon>
        <taxon>Basidiomycota</taxon>
        <taxon>Agaricomycotina</taxon>
        <taxon>Agaricomycetes</taxon>
        <taxon>Agaricomycetidae</taxon>
        <taxon>Agaricales</taxon>
        <taxon>Pleurotineae</taxon>
        <taxon>Pleurotaceae</taxon>
        <taxon>Hohenbuehelia</taxon>
    </lineage>
</organism>
<evidence type="ECO:0000313" key="1">
    <source>
        <dbReference type="EMBL" id="KAL0947765.1"/>
    </source>
</evidence>
<dbReference type="EMBL" id="JASNQZ010000015">
    <property type="protein sequence ID" value="KAL0947765.1"/>
    <property type="molecule type" value="Genomic_DNA"/>
</dbReference>
<accession>A0ABR3IWN5</accession>
<comment type="caution">
    <text evidence="1">The sequence shown here is derived from an EMBL/GenBank/DDBJ whole genome shotgun (WGS) entry which is preliminary data.</text>
</comment>
<reference evidence="2" key="1">
    <citation type="submission" date="2024-06" db="EMBL/GenBank/DDBJ databases">
        <title>Multi-omics analyses provide insights into the biosynthesis of the anticancer antibiotic pleurotin in Hohenbuehelia grisea.</title>
        <authorList>
            <person name="Weaver J.A."/>
            <person name="Alberti F."/>
        </authorList>
    </citation>
    <scope>NUCLEOTIDE SEQUENCE [LARGE SCALE GENOMIC DNA]</scope>
    <source>
        <strain evidence="2">T-177</strain>
    </source>
</reference>
<dbReference type="SUPFAM" id="SSF52047">
    <property type="entry name" value="RNI-like"/>
    <property type="match status" value="1"/>
</dbReference>
<evidence type="ECO:0000313" key="2">
    <source>
        <dbReference type="Proteomes" id="UP001556367"/>
    </source>
</evidence>
<sequence>MPLIVSPPFRRLGSRQLSPIPTEIYLEIFDHLKSSTITDDKEYNSILSSLIPVCRFFRAVARPLRFRNILLDALAETRKDNAVLNRQIAAGASAALEIATSVKACVYSNWINPSRIKEHLLSIHFRALKSMRNLHCLDLDYVTLTPSFFQAIATTISLQSLSISHCEYDFTVATADIQKLSVLQLETFSLHNCYSRDQEQHSKYWTSFSDAITSPKLRFLRTDQDAFARALPELKKDFLIEDLSFVSDSHDLLFQLIGRFPSLATLHFEPKTQSQAQQGLIMQPRSPNPILVPNLRTLKASSLELASHLLIGRPIEDLQIIGCAKGYNDSNADSASTRMDAVVMAAAKAPIRRLLVPWEFMRILQIPDNFPRLETLSVQFFDSLFMTDRIRLEHIGECVSGGSSSRTVQNLVIEGEINLPEFDISRQHASITSSLIPAFPNLRYISLASFIEWQRPYTTAPWEPQRHSFLARSSLTPERTCKFLMSTIPHGTKDYRNFYASFFRQANLPLPTFIGTLIVSSVPRCVHISKWLLSGIIGIGEDL</sequence>
<dbReference type="InterPro" id="IPR032675">
    <property type="entry name" value="LRR_dom_sf"/>
</dbReference>
<name>A0ABR3IWN5_9AGAR</name>
<dbReference type="Gene3D" id="3.80.10.10">
    <property type="entry name" value="Ribonuclease Inhibitor"/>
    <property type="match status" value="1"/>
</dbReference>
<protein>
    <recommendedName>
        <fullName evidence="3">F-box domain-containing protein</fullName>
    </recommendedName>
</protein>
<keyword evidence="2" id="KW-1185">Reference proteome</keyword>
<gene>
    <name evidence="1" type="ORF">HGRIS_013842</name>
</gene>
<evidence type="ECO:0008006" key="3">
    <source>
        <dbReference type="Google" id="ProtNLM"/>
    </source>
</evidence>
<proteinExistence type="predicted"/>